<evidence type="ECO:0000313" key="3">
    <source>
        <dbReference type="Proteomes" id="UP000070572"/>
    </source>
</evidence>
<comment type="caution">
    <text evidence="2">The sequence shown here is derived from an EMBL/GenBank/DDBJ whole genome shotgun (WGS) entry which is preliminary data.</text>
</comment>
<accession>A0AB34WZD6</accession>
<keyword evidence="1" id="KW-0812">Transmembrane</keyword>
<evidence type="ECO:0000313" key="2">
    <source>
        <dbReference type="EMBL" id="KXB80552.1"/>
    </source>
</evidence>
<evidence type="ECO:0000256" key="1">
    <source>
        <dbReference type="SAM" id="Phobius"/>
    </source>
</evidence>
<keyword evidence="1" id="KW-0472">Membrane</keyword>
<sequence length="148" mass="16455">MFKTTTRGFKMKKKYLNLALIYALVAMVGGIFFREFTKINDFTGATALGKVHTHLFVLGMFVFLLVFLFSQTLQLEKQKTFRVFMKLYNVGLPLFVVTLLLRGILQVSGVEVSTGADAALSGVAGITHFLVATGLVLLLLAFRKAEKR</sequence>
<dbReference type="InterPro" id="IPR021299">
    <property type="entry name" value="DUF2871"/>
</dbReference>
<proteinExistence type="predicted"/>
<feature type="transmembrane region" description="Helical" evidence="1">
    <location>
        <begin position="53"/>
        <end position="75"/>
    </location>
</feature>
<evidence type="ECO:0008006" key="4">
    <source>
        <dbReference type="Google" id="ProtNLM"/>
    </source>
</evidence>
<organism evidence="2 3">
    <name type="scientific">Varibaculum cambriense</name>
    <dbReference type="NCBI Taxonomy" id="184870"/>
    <lineage>
        <taxon>Bacteria</taxon>
        <taxon>Bacillati</taxon>
        <taxon>Actinomycetota</taxon>
        <taxon>Actinomycetes</taxon>
        <taxon>Actinomycetales</taxon>
        <taxon>Actinomycetaceae</taxon>
        <taxon>Varibaculum</taxon>
    </lineage>
</organism>
<dbReference type="EMBL" id="LSDN01000015">
    <property type="protein sequence ID" value="KXB80552.1"/>
    <property type="molecule type" value="Genomic_DNA"/>
</dbReference>
<feature type="transmembrane region" description="Helical" evidence="1">
    <location>
        <begin position="87"/>
        <end position="107"/>
    </location>
</feature>
<feature type="transmembrane region" description="Helical" evidence="1">
    <location>
        <begin position="15"/>
        <end position="33"/>
    </location>
</feature>
<dbReference type="Proteomes" id="UP000070572">
    <property type="component" value="Unassembled WGS sequence"/>
</dbReference>
<gene>
    <name evidence="2" type="ORF">HMPREF1862_01235</name>
</gene>
<dbReference type="Pfam" id="PF11070">
    <property type="entry name" value="DUF2871"/>
    <property type="match status" value="1"/>
</dbReference>
<name>A0AB34WZD6_9ACTO</name>
<keyword evidence="1" id="KW-1133">Transmembrane helix</keyword>
<protein>
    <recommendedName>
        <fullName evidence="4">DUF2871 domain-containing protein</fullName>
    </recommendedName>
</protein>
<reference evidence="2 3" key="1">
    <citation type="submission" date="2016-01" db="EMBL/GenBank/DDBJ databases">
        <authorList>
            <person name="Mitreva M."/>
            <person name="Pepin K.H."/>
            <person name="Mihindukulasuriya K.A."/>
            <person name="Fulton R."/>
            <person name="Fronick C."/>
            <person name="O'Laughlin M."/>
            <person name="Miner T."/>
            <person name="Herter B."/>
            <person name="Rosa B.A."/>
            <person name="Cordes M."/>
            <person name="Tomlinson C."/>
            <person name="Wollam A."/>
            <person name="Palsikar V.B."/>
            <person name="Mardis E.R."/>
            <person name="Wilson R.K."/>
        </authorList>
    </citation>
    <scope>NUCLEOTIDE SEQUENCE [LARGE SCALE GENOMIC DNA]</scope>
    <source>
        <strain evidence="2 3">DNF00696</strain>
    </source>
</reference>
<feature type="transmembrane region" description="Helical" evidence="1">
    <location>
        <begin position="119"/>
        <end position="142"/>
    </location>
</feature>
<dbReference type="AlphaFoldDB" id="A0AB34WZD6"/>